<proteinExistence type="predicted"/>
<sequence>MKNKRFYIMDFVAVAVFLALFAVVFVNARRNSGSNDTVYIQAGKNTYAYSLKKDGIYSIPGKIGDSVIEISGGTARFADSPCENKSCVLSGKISHAGEWAACLPNGISIRIDGSQKDLDATAK</sequence>
<dbReference type="Gene3D" id="2.60.320.10">
    <property type="entry name" value="N-utilization substance G protein NusG, insert domain"/>
    <property type="match status" value="1"/>
</dbReference>
<dbReference type="Pfam" id="PF07009">
    <property type="entry name" value="NusG_II"/>
    <property type="match status" value="1"/>
</dbReference>
<protein>
    <submittedName>
        <fullName evidence="1">NusG domain II-containing protein</fullName>
    </submittedName>
</protein>
<reference evidence="1 2" key="1">
    <citation type="submission" date="2020-11" db="EMBL/GenBank/DDBJ databases">
        <title>Treponema Peruensis nv. sp., first commensal Treponema isolated from human feces.</title>
        <authorList>
            <person name="Belkhou C."/>
            <person name="Raes J."/>
        </authorList>
    </citation>
    <scope>NUCLEOTIDE SEQUENCE [LARGE SCALE GENOMIC DNA]</scope>
    <source>
        <strain evidence="1 2">RCC2812</strain>
    </source>
</reference>
<evidence type="ECO:0000313" key="2">
    <source>
        <dbReference type="Proteomes" id="UP000595224"/>
    </source>
</evidence>
<dbReference type="RefSeq" id="WP_198442552.1">
    <property type="nucleotide sequence ID" value="NZ_CBCSHE010000005.1"/>
</dbReference>
<gene>
    <name evidence="1" type="ORF">IWA51_11885</name>
</gene>
<dbReference type="AlphaFoldDB" id="A0A7T3RD57"/>
<dbReference type="KEGG" id="tper:IWA51_11885"/>
<dbReference type="EMBL" id="CP064936">
    <property type="protein sequence ID" value="QQA00934.1"/>
    <property type="molecule type" value="Genomic_DNA"/>
</dbReference>
<dbReference type="InterPro" id="IPR038690">
    <property type="entry name" value="NusG_2_sf"/>
</dbReference>
<dbReference type="Proteomes" id="UP000595224">
    <property type="component" value="Chromosome"/>
</dbReference>
<organism evidence="1 2">
    <name type="scientific">Treponema peruense</name>
    <dbReference type="NCBI Taxonomy" id="2787628"/>
    <lineage>
        <taxon>Bacteria</taxon>
        <taxon>Pseudomonadati</taxon>
        <taxon>Spirochaetota</taxon>
        <taxon>Spirochaetia</taxon>
        <taxon>Spirochaetales</taxon>
        <taxon>Treponemataceae</taxon>
        <taxon>Treponema</taxon>
    </lineage>
</organism>
<evidence type="ECO:0000313" key="1">
    <source>
        <dbReference type="EMBL" id="QQA00934.1"/>
    </source>
</evidence>
<accession>A0A7T3RD57</accession>
<dbReference type="CDD" id="cd09910">
    <property type="entry name" value="NGN-insert_like"/>
    <property type="match status" value="1"/>
</dbReference>
<keyword evidence="2" id="KW-1185">Reference proteome</keyword>
<name>A0A7T3RD57_9SPIR</name>